<keyword evidence="9" id="KW-1185">Reference proteome</keyword>
<dbReference type="Pfam" id="PF00964">
    <property type="entry name" value="Elicitin"/>
    <property type="match status" value="1"/>
</dbReference>
<evidence type="ECO:0000256" key="6">
    <source>
        <dbReference type="SAM" id="MobiDB-lite"/>
    </source>
</evidence>
<evidence type="ECO:0000313" key="8">
    <source>
        <dbReference type="EMBL" id="GMF09561.1"/>
    </source>
</evidence>
<dbReference type="EMBL" id="BSXW01000012">
    <property type="protein sequence ID" value="GMF09561.1"/>
    <property type="molecule type" value="Genomic_DNA"/>
</dbReference>
<keyword evidence="3" id="KW-0964">Secreted</keyword>
<evidence type="ECO:0000256" key="4">
    <source>
        <dbReference type="ARBA" id="ARBA00022978"/>
    </source>
</evidence>
<proteinExistence type="inferred from homology"/>
<dbReference type="GO" id="GO:0005576">
    <property type="term" value="C:extracellular region"/>
    <property type="evidence" value="ECO:0007669"/>
    <property type="project" value="UniProtKB-SubCell"/>
</dbReference>
<feature type="chain" id="PRO_5040835628" evidence="7">
    <location>
        <begin position="21"/>
        <end position="416"/>
    </location>
</feature>
<dbReference type="SUPFAM" id="SSF48647">
    <property type="entry name" value="Fungal elicitin"/>
    <property type="match status" value="1"/>
</dbReference>
<accession>A0A9W6T8G1</accession>
<dbReference type="OrthoDB" id="163896at2759"/>
<dbReference type="AlphaFoldDB" id="A0A9W6T8G1"/>
<evidence type="ECO:0000256" key="1">
    <source>
        <dbReference type="ARBA" id="ARBA00004613"/>
    </source>
</evidence>
<evidence type="ECO:0000256" key="2">
    <source>
        <dbReference type="ARBA" id="ARBA00009544"/>
    </source>
</evidence>
<evidence type="ECO:0000256" key="7">
    <source>
        <dbReference type="SAM" id="SignalP"/>
    </source>
</evidence>
<dbReference type="InterPro" id="IPR002200">
    <property type="entry name" value="Elicitin"/>
</dbReference>
<name>A0A9W6T8G1_9STRA</name>
<keyword evidence="5" id="KW-1015">Disulfide bond</keyword>
<organism evidence="8 9">
    <name type="scientific">Phytophthora lilii</name>
    <dbReference type="NCBI Taxonomy" id="2077276"/>
    <lineage>
        <taxon>Eukaryota</taxon>
        <taxon>Sar</taxon>
        <taxon>Stramenopiles</taxon>
        <taxon>Oomycota</taxon>
        <taxon>Peronosporomycetes</taxon>
        <taxon>Peronosporales</taxon>
        <taxon>Peronosporaceae</taxon>
        <taxon>Phytophthora</taxon>
    </lineage>
</organism>
<keyword evidence="7" id="KW-0732">Signal</keyword>
<keyword evidence="4" id="KW-0928">Hypersensitive response elicitation</keyword>
<dbReference type="InterPro" id="IPR036470">
    <property type="entry name" value="Elicitin_sf"/>
</dbReference>
<dbReference type="Gene3D" id="1.10.239.10">
    <property type="entry name" value="Elicitin domain"/>
    <property type="match status" value="2"/>
</dbReference>
<dbReference type="GO" id="GO:0052040">
    <property type="term" value="P:symbiont-mediated perturbation of host programmed cell death"/>
    <property type="evidence" value="ECO:0007669"/>
    <property type="project" value="UniProtKB-KW"/>
</dbReference>
<evidence type="ECO:0000256" key="3">
    <source>
        <dbReference type="ARBA" id="ARBA00022525"/>
    </source>
</evidence>
<evidence type="ECO:0000256" key="5">
    <source>
        <dbReference type="ARBA" id="ARBA00023157"/>
    </source>
</evidence>
<reference evidence="8" key="1">
    <citation type="submission" date="2023-04" db="EMBL/GenBank/DDBJ databases">
        <title>Phytophthora lilii NBRC 32176.</title>
        <authorList>
            <person name="Ichikawa N."/>
            <person name="Sato H."/>
            <person name="Tonouchi N."/>
        </authorList>
    </citation>
    <scope>NUCLEOTIDE SEQUENCE</scope>
    <source>
        <strain evidence="8">NBRC 32176</strain>
    </source>
</reference>
<dbReference type="SMART" id="SM01187">
    <property type="entry name" value="Elicitin"/>
    <property type="match status" value="2"/>
</dbReference>
<sequence length="416" mass="43347">MKTAYLSALALVGAVAYSSAADCDMGLIESKLYPNATQGLADCQNATGIDIFAVGQFPTTEQVTQLSENVDCADYLNQINQVANAEIQCNVTIEGVPINFGKLIADFLTGKTGNESDSGSGSIEIPSDSASGSMPSGSADLESSAASSESKASSESTGSNGASGAQALSFVAYCVAATVALALHRLPPPSTMKISLPALALISLISVVVTATECDLAAIRTTLSTGVKTNTICFADNEEKCLEDSGYDIFDISTFPRLEEAQAAQESVACCNLVNLVNGQVIIDNQCSLRLNGTTITYGFLISSFINGKTGNELDGSSELGLPGKGLLLSSSEESNITSIRSTSTATYYEVQHSDITNEASRLVCDALVGMPLAEWSPSYPADTDLLVLFFDGPLEGSKAVLFQAGVGSYLDNQRI</sequence>
<feature type="region of interest" description="Disordered" evidence="6">
    <location>
        <begin position="113"/>
        <end position="159"/>
    </location>
</feature>
<protein>
    <submittedName>
        <fullName evidence="8">Unnamed protein product</fullName>
    </submittedName>
</protein>
<evidence type="ECO:0000313" key="9">
    <source>
        <dbReference type="Proteomes" id="UP001165083"/>
    </source>
</evidence>
<gene>
    <name evidence="8" type="ORF">Plil01_000045400</name>
</gene>
<comment type="subcellular location">
    <subcellularLocation>
        <location evidence="1">Secreted</location>
    </subcellularLocation>
</comment>
<comment type="caution">
    <text evidence="8">The sequence shown here is derived from an EMBL/GenBank/DDBJ whole genome shotgun (WGS) entry which is preliminary data.</text>
</comment>
<dbReference type="Proteomes" id="UP001165083">
    <property type="component" value="Unassembled WGS sequence"/>
</dbReference>
<comment type="similarity">
    <text evidence="2">Belongs to the elicitin family.</text>
</comment>
<feature type="signal peptide" evidence="7">
    <location>
        <begin position="1"/>
        <end position="20"/>
    </location>
</feature>
<feature type="compositionally biased region" description="Low complexity" evidence="6">
    <location>
        <begin position="126"/>
        <end position="159"/>
    </location>
</feature>